<sequence>MAHQLPRDAGRISSSEVLSPGPERSPCAGAHRQHSGGLLHQPPGRSAFAPLVQPGAPDPCVVPGQTPLFASSSHSWASECGSRRPVATHSHSRGVKNCRT</sequence>
<evidence type="ECO:0000313" key="2">
    <source>
        <dbReference type="EMBL" id="KAL0194280.1"/>
    </source>
</evidence>
<comment type="caution">
    <text evidence="2">The sequence shown here is derived from an EMBL/GenBank/DDBJ whole genome shotgun (WGS) entry which is preliminary data.</text>
</comment>
<protein>
    <submittedName>
        <fullName evidence="2">Uncharacterized protein</fullName>
    </submittedName>
</protein>
<dbReference type="Proteomes" id="UP001529510">
    <property type="component" value="Unassembled WGS sequence"/>
</dbReference>
<feature type="compositionally biased region" description="Basic residues" evidence="1">
    <location>
        <begin position="90"/>
        <end position="100"/>
    </location>
</feature>
<evidence type="ECO:0000256" key="1">
    <source>
        <dbReference type="SAM" id="MobiDB-lite"/>
    </source>
</evidence>
<proteinExistence type="predicted"/>
<reference evidence="2 3" key="1">
    <citation type="submission" date="2024-05" db="EMBL/GenBank/DDBJ databases">
        <title>Genome sequencing and assembly of Indian major carp, Cirrhinus mrigala (Hamilton, 1822).</title>
        <authorList>
            <person name="Mohindra V."/>
            <person name="Chowdhury L.M."/>
            <person name="Lal K."/>
            <person name="Jena J.K."/>
        </authorList>
    </citation>
    <scope>NUCLEOTIDE SEQUENCE [LARGE SCALE GENOMIC DNA]</scope>
    <source>
        <strain evidence="2">CM1030</strain>
        <tissue evidence="2">Blood</tissue>
    </source>
</reference>
<keyword evidence="3" id="KW-1185">Reference proteome</keyword>
<evidence type="ECO:0000313" key="3">
    <source>
        <dbReference type="Proteomes" id="UP001529510"/>
    </source>
</evidence>
<feature type="region of interest" description="Disordered" evidence="1">
    <location>
        <begin position="1"/>
        <end position="52"/>
    </location>
</feature>
<dbReference type="EMBL" id="JAMKFB020000005">
    <property type="protein sequence ID" value="KAL0194280.1"/>
    <property type="molecule type" value="Genomic_DNA"/>
</dbReference>
<dbReference type="AlphaFoldDB" id="A0ABD0R6X8"/>
<name>A0ABD0R6X8_CIRMR</name>
<feature type="compositionally biased region" description="Basic and acidic residues" evidence="1">
    <location>
        <begin position="1"/>
        <end position="10"/>
    </location>
</feature>
<feature type="region of interest" description="Disordered" evidence="1">
    <location>
        <begin position="75"/>
        <end position="100"/>
    </location>
</feature>
<gene>
    <name evidence="2" type="ORF">M9458_012576</name>
</gene>
<accession>A0ABD0R6X8</accession>
<organism evidence="2 3">
    <name type="scientific">Cirrhinus mrigala</name>
    <name type="common">Mrigala</name>
    <dbReference type="NCBI Taxonomy" id="683832"/>
    <lineage>
        <taxon>Eukaryota</taxon>
        <taxon>Metazoa</taxon>
        <taxon>Chordata</taxon>
        <taxon>Craniata</taxon>
        <taxon>Vertebrata</taxon>
        <taxon>Euteleostomi</taxon>
        <taxon>Actinopterygii</taxon>
        <taxon>Neopterygii</taxon>
        <taxon>Teleostei</taxon>
        <taxon>Ostariophysi</taxon>
        <taxon>Cypriniformes</taxon>
        <taxon>Cyprinidae</taxon>
        <taxon>Labeoninae</taxon>
        <taxon>Labeonini</taxon>
        <taxon>Cirrhinus</taxon>
    </lineage>
</organism>
<feature type="non-terminal residue" evidence="2">
    <location>
        <position position="100"/>
    </location>
</feature>